<organism evidence="4">
    <name type="scientific">Schistosoma curassoni</name>
    <dbReference type="NCBI Taxonomy" id="6186"/>
    <lineage>
        <taxon>Eukaryota</taxon>
        <taxon>Metazoa</taxon>
        <taxon>Spiralia</taxon>
        <taxon>Lophotrochozoa</taxon>
        <taxon>Platyhelminthes</taxon>
        <taxon>Trematoda</taxon>
        <taxon>Digenea</taxon>
        <taxon>Strigeidida</taxon>
        <taxon>Schistosomatoidea</taxon>
        <taxon>Schistosomatidae</taxon>
        <taxon>Schistosoma</taxon>
    </lineage>
</organism>
<keyword evidence="3" id="KW-1185">Reference proteome</keyword>
<feature type="compositionally biased region" description="Basic and acidic residues" evidence="1">
    <location>
        <begin position="33"/>
        <end position="73"/>
    </location>
</feature>
<proteinExistence type="predicted"/>
<feature type="region of interest" description="Disordered" evidence="1">
    <location>
        <begin position="15"/>
        <end position="73"/>
    </location>
</feature>
<evidence type="ECO:0000256" key="1">
    <source>
        <dbReference type="SAM" id="MobiDB-lite"/>
    </source>
</evidence>
<reference evidence="4" key="1">
    <citation type="submission" date="2016-06" db="UniProtKB">
        <authorList>
            <consortium name="WormBaseParasite"/>
        </authorList>
    </citation>
    <scope>IDENTIFICATION</scope>
</reference>
<evidence type="ECO:0000313" key="4">
    <source>
        <dbReference type="WBParaSite" id="SCUD_0000966101-mRNA-1"/>
    </source>
</evidence>
<dbReference type="Proteomes" id="UP000279833">
    <property type="component" value="Unassembled WGS sequence"/>
</dbReference>
<dbReference type="AlphaFoldDB" id="A0A183K3U3"/>
<name>A0A183K3U3_9TREM</name>
<gene>
    <name evidence="2" type="ORF">SCUD_LOCUS9661</name>
</gene>
<sequence length="73" mass="8756">MRVAYEKLVLNYAHKASPHLESSRPKEKRKIKEHITPKNGDKHEKDEQQLSRTRKEEQGVLENADRRPMLHWK</sequence>
<dbReference type="WBParaSite" id="SCUD_0000966101-mRNA-1">
    <property type="protein sequence ID" value="SCUD_0000966101-mRNA-1"/>
    <property type="gene ID" value="SCUD_0000966101"/>
</dbReference>
<protein>
    <submittedName>
        <fullName evidence="4">Ovule protein</fullName>
    </submittedName>
</protein>
<dbReference type="EMBL" id="UZAK01033348">
    <property type="protein sequence ID" value="VDP36504.1"/>
    <property type="molecule type" value="Genomic_DNA"/>
</dbReference>
<reference evidence="2 3" key="2">
    <citation type="submission" date="2018-11" db="EMBL/GenBank/DDBJ databases">
        <authorList>
            <consortium name="Pathogen Informatics"/>
        </authorList>
    </citation>
    <scope>NUCLEOTIDE SEQUENCE [LARGE SCALE GENOMIC DNA]</scope>
    <source>
        <strain evidence="2">Dakar</strain>
        <strain evidence="3">Dakar, Senegal</strain>
    </source>
</reference>
<evidence type="ECO:0000313" key="3">
    <source>
        <dbReference type="Proteomes" id="UP000279833"/>
    </source>
</evidence>
<evidence type="ECO:0000313" key="2">
    <source>
        <dbReference type="EMBL" id="VDP36504.1"/>
    </source>
</evidence>
<accession>A0A183K3U3</accession>